<gene>
    <name evidence="3" type="ORF">DSPE1174_LOCUS27863</name>
</gene>
<organism evidence="3">
    <name type="scientific">Octactis speculum</name>
    <dbReference type="NCBI Taxonomy" id="3111310"/>
    <lineage>
        <taxon>Eukaryota</taxon>
        <taxon>Sar</taxon>
        <taxon>Stramenopiles</taxon>
        <taxon>Ochrophyta</taxon>
        <taxon>Dictyochophyceae</taxon>
        <taxon>Dictyochales</taxon>
        <taxon>Dictyochaceae</taxon>
        <taxon>Octactis</taxon>
    </lineage>
</organism>
<feature type="compositionally biased region" description="Acidic residues" evidence="2">
    <location>
        <begin position="71"/>
        <end position="80"/>
    </location>
</feature>
<feature type="region of interest" description="Disordered" evidence="2">
    <location>
        <begin position="441"/>
        <end position="466"/>
    </location>
</feature>
<evidence type="ECO:0000313" key="3">
    <source>
        <dbReference type="EMBL" id="CAD9473226.1"/>
    </source>
</evidence>
<dbReference type="PANTHER" id="PTHR33598">
    <property type="entry name" value="OS02G0833400 PROTEIN"/>
    <property type="match status" value="1"/>
</dbReference>
<dbReference type="AlphaFoldDB" id="A0A7S2GW33"/>
<feature type="coiled-coil region" evidence="1">
    <location>
        <begin position="309"/>
        <end position="343"/>
    </location>
</feature>
<dbReference type="PANTHER" id="PTHR33598:SF4">
    <property type="entry name" value="OS02G0833400 PROTEIN"/>
    <property type="match status" value="1"/>
</dbReference>
<reference evidence="3" key="1">
    <citation type="submission" date="2021-01" db="EMBL/GenBank/DDBJ databases">
        <authorList>
            <person name="Corre E."/>
            <person name="Pelletier E."/>
            <person name="Niang G."/>
            <person name="Scheremetjew M."/>
            <person name="Finn R."/>
            <person name="Kale V."/>
            <person name="Holt S."/>
            <person name="Cochrane G."/>
            <person name="Meng A."/>
            <person name="Brown T."/>
            <person name="Cohen L."/>
        </authorList>
    </citation>
    <scope>NUCLEOTIDE SEQUENCE</scope>
    <source>
        <strain evidence="3">CCMP1381</strain>
    </source>
</reference>
<dbReference type="EMBL" id="HBGS01054008">
    <property type="protein sequence ID" value="CAD9473226.1"/>
    <property type="molecule type" value="Transcribed_RNA"/>
</dbReference>
<sequence length="466" mass="51593">MARDLTRKFIFCLTFTLVTSACSAFFVSVRKAHSFRNRPLRTTNAQHLKNRIRRLPSALFNSHSPDLENEKEPEDDGTAEEDTILDSSMNDAEADSDVLDIVSTLYEDEAGGVTDNIEDSDADVLEIAASLPLRSDNSTLVTDAEIASIPSSEQSEPASEATLANIDMGMELGLRKEVEKRDLLNPYVSGISALSASEMINRFVADSSPRVQQAMKSTVMGLIGNIDNFATNAETKTTTENLANLMFQLQMTGYMFANAEWRLSMTESLSGKMDLLESGEKVDLAEATRDKSKVIGNIKVSLTDGTLIDVEAESYVAELREEVNKLRRELARIKHNHEEAASKDLVTYINSLPRQQMKTLTGEVSQEVLGAMESLVKSMVHQISITTSGEEEENENSIVLKSQETLSNLCMWQLVTGHNLREFELKDKLRKDFERSLGLSSVALTQDSETPADIEFDAEDEPGGLR</sequence>
<protein>
    <submittedName>
        <fullName evidence="3">Uncharacterized protein</fullName>
    </submittedName>
</protein>
<evidence type="ECO:0000256" key="1">
    <source>
        <dbReference type="SAM" id="Coils"/>
    </source>
</evidence>
<dbReference type="PROSITE" id="PS51257">
    <property type="entry name" value="PROKAR_LIPOPROTEIN"/>
    <property type="match status" value="1"/>
</dbReference>
<dbReference type="InterPro" id="IPR008479">
    <property type="entry name" value="DUF760"/>
</dbReference>
<dbReference type="Pfam" id="PF05542">
    <property type="entry name" value="DUF760"/>
    <property type="match status" value="2"/>
</dbReference>
<keyword evidence="1" id="KW-0175">Coiled coil</keyword>
<proteinExistence type="predicted"/>
<feature type="region of interest" description="Disordered" evidence="2">
    <location>
        <begin position="59"/>
        <end position="80"/>
    </location>
</feature>
<name>A0A7S2GW33_9STRA</name>
<evidence type="ECO:0000256" key="2">
    <source>
        <dbReference type="SAM" id="MobiDB-lite"/>
    </source>
</evidence>
<feature type="compositionally biased region" description="Acidic residues" evidence="2">
    <location>
        <begin position="450"/>
        <end position="466"/>
    </location>
</feature>
<accession>A0A7S2GW33</accession>